<comment type="function">
    <text evidence="5">Involved in chemotaxis. Part of a chemotaxis signal transduction system that modulates chemotaxis in response to various stimuli. Catalyzes the demethylation of specific methylglutamate residues introduced into the chemoreceptors (methyl-accepting chemotaxis proteins or MCP) by CheR. Also mediates the irreversible deamidation of specific glutamine residues to glutamic acid.</text>
</comment>
<feature type="domain" description="Response regulatory" evidence="8">
    <location>
        <begin position="12"/>
        <end position="129"/>
    </location>
</feature>
<dbReference type="PROSITE" id="PS50110">
    <property type="entry name" value="RESPONSE_REGULATORY"/>
    <property type="match status" value="1"/>
</dbReference>
<dbReference type="Proteomes" id="UP000245680">
    <property type="component" value="Unassembled WGS sequence"/>
</dbReference>
<dbReference type="InterPro" id="IPR035909">
    <property type="entry name" value="CheB_C"/>
</dbReference>
<dbReference type="Pfam" id="PF01339">
    <property type="entry name" value="CheB_methylest"/>
    <property type="match status" value="1"/>
</dbReference>
<evidence type="ECO:0000259" key="8">
    <source>
        <dbReference type="PROSITE" id="PS50110"/>
    </source>
</evidence>
<dbReference type="Pfam" id="PF00072">
    <property type="entry name" value="Response_reg"/>
    <property type="match status" value="1"/>
</dbReference>
<feature type="modified residue" description="4-aspartylphosphate" evidence="5 7">
    <location>
        <position position="63"/>
    </location>
</feature>
<comment type="catalytic activity">
    <reaction evidence="5">
        <text>L-glutaminyl-[protein] + H2O = L-glutamyl-[protein] + NH4(+)</text>
        <dbReference type="Rhea" id="RHEA:16441"/>
        <dbReference type="Rhea" id="RHEA-COMP:10207"/>
        <dbReference type="Rhea" id="RHEA-COMP:10208"/>
        <dbReference type="ChEBI" id="CHEBI:15377"/>
        <dbReference type="ChEBI" id="CHEBI:28938"/>
        <dbReference type="ChEBI" id="CHEBI:29973"/>
        <dbReference type="ChEBI" id="CHEBI:30011"/>
        <dbReference type="EC" id="3.5.1.44"/>
    </reaction>
</comment>
<evidence type="ECO:0000256" key="3">
    <source>
        <dbReference type="ARBA" id="ARBA00022801"/>
    </source>
</evidence>
<evidence type="ECO:0000313" key="10">
    <source>
        <dbReference type="EMBL" id="PWR01159.1"/>
    </source>
</evidence>
<dbReference type="PIRSF" id="PIRSF000876">
    <property type="entry name" value="RR_chemtxs_CheB"/>
    <property type="match status" value="1"/>
</dbReference>
<comment type="catalytic activity">
    <reaction evidence="4 5">
        <text>[protein]-L-glutamate 5-O-methyl ester + H2O = L-glutamyl-[protein] + methanol + H(+)</text>
        <dbReference type="Rhea" id="RHEA:23236"/>
        <dbReference type="Rhea" id="RHEA-COMP:10208"/>
        <dbReference type="Rhea" id="RHEA-COMP:10311"/>
        <dbReference type="ChEBI" id="CHEBI:15377"/>
        <dbReference type="ChEBI" id="CHEBI:15378"/>
        <dbReference type="ChEBI" id="CHEBI:17790"/>
        <dbReference type="ChEBI" id="CHEBI:29973"/>
        <dbReference type="ChEBI" id="CHEBI:82795"/>
        <dbReference type="EC" id="3.1.1.61"/>
    </reaction>
</comment>
<evidence type="ECO:0000256" key="1">
    <source>
        <dbReference type="ARBA" id="ARBA00022490"/>
    </source>
</evidence>
<dbReference type="InterPro" id="IPR011006">
    <property type="entry name" value="CheY-like_superfamily"/>
</dbReference>
<feature type="active site" evidence="5 6">
    <location>
        <position position="192"/>
    </location>
</feature>
<evidence type="ECO:0000259" key="9">
    <source>
        <dbReference type="PROSITE" id="PS50122"/>
    </source>
</evidence>
<proteinExistence type="inferred from homology"/>
<keyword evidence="5 7" id="KW-0597">Phosphoprotein</keyword>
<dbReference type="RefSeq" id="WP_109813143.1">
    <property type="nucleotide sequence ID" value="NZ_QGKU01000060.1"/>
</dbReference>
<dbReference type="EMBL" id="QGKU01000060">
    <property type="protein sequence ID" value="PWR01159.1"/>
    <property type="molecule type" value="Genomic_DNA"/>
</dbReference>
<reference evidence="10 11" key="1">
    <citation type="submission" date="2018-05" db="EMBL/GenBank/DDBJ databases">
        <title>Rhodobacteraceae gen. nov., sp. nov. isolated from sea water.</title>
        <authorList>
            <person name="Ren Y."/>
        </authorList>
    </citation>
    <scope>NUCLEOTIDE SEQUENCE [LARGE SCALE GENOMIC DNA]</scope>
    <source>
        <strain evidence="10 11">TG-679</strain>
    </source>
</reference>
<dbReference type="GO" id="GO:0005737">
    <property type="term" value="C:cytoplasm"/>
    <property type="evidence" value="ECO:0007669"/>
    <property type="project" value="UniProtKB-SubCell"/>
</dbReference>
<evidence type="ECO:0000313" key="11">
    <source>
        <dbReference type="Proteomes" id="UP000245680"/>
    </source>
</evidence>
<dbReference type="HAMAP" id="MF_00099">
    <property type="entry name" value="CheB_chemtxs"/>
    <property type="match status" value="1"/>
</dbReference>
<feature type="domain" description="CheB-type methylesterase" evidence="9">
    <location>
        <begin position="180"/>
        <end position="372"/>
    </location>
</feature>
<dbReference type="SMART" id="SM00448">
    <property type="entry name" value="REC"/>
    <property type="match status" value="1"/>
</dbReference>
<dbReference type="CDD" id="cd17541">
    <property type="entry name" value="REC_CheB-like"/>
    <property type="match status" value="1"/>
</dbReference>
<organism evidence="10 11">
    <name type="scientific">Meridianimarinicoccus roseus</name>
    <dbReference type="NCBI Taxonomy" id="2072018"/>
    <lineage>
        <taxon>Bacteria</taxon>
        <taxon>Pseudomonadati</taxon>
        <taxon>Pseudomonadota</taxon>
        <taxon>Alphaproteobacteria</taxon>
        <taxon>Rhodobacterales</taxon>
        <taxon>Paracoccaceae</taxon>
        <taxon>Meridianimarinicoccus</taxon>
    </lineage>
</organism>
<dbReference type="AlphaFoldDB" id="A0A2V2LFG0"/>
<keyword evidence="3 5" id="KW-0378">Hydrolase</keyword>
<name>A0A2V2LFG0_9RHOB</name>
<keyword evidence="2 5" id="KW-0145">Chemotaxis</keyword>
<dbReference type="NCBIfam" id="NF009206">
    <property type="entry name" value="PRK12555.1"/>
    <property type="match status" value="1"/>
</dbReference>
<dbReference type="GO" id="GO:0006935">
    <property type="term" value="P:chemotaxis"/>
    <property type="evidence" value="ECO:0007669"/>
    <property type="project" value="UniProtKB-UniRule"/>
</dbReference>
<keyword evidence="11" id="KW-1185">Reference proteome</keyword>
<dbReference type="PANTHER" id="PTHR42872">
    <property type="entry name" value="PROTEIN-GLUTAMATE METHYLESTERASE/PROTEIN-GLUTAMINE GLUTAMINASE"/>
    <property type="match status" value="1"/>
</dbReference>
<dbReference type="EC" id="3.5.1.44" evidence="5"/>
<comment type="subcellular location">
    <subcellularLocation>
        <location evidence="5">Cytoplasm</location>
    </subcellularLocation>
</comment>
<dbReference type="GO" id="GO:0008984">
    <property type="term" value="F:protein-glutamate methylesterase activity"/>
    <property type="evidence" value="ECO:0007669"/>
    <property type="project" value="UniProtKB-UniRule"/>
</dbReference>
<gene>
    <name evidence="5" type="primary">cheB</name>
    <name evidence="10" type="ORF">DKT77_18555</name>
</gene>
<dbReference type="GO" id="GO:0050568">
    <property type="term" value="F:protein-glutamine glutaminase activity"/>
    <property type="evidence" value="ECO:0007669"/>
    <property type="project" value="UniProtKB-UniRule"/>
</dbReference>
<dbReference type="PANTHER" id="PTHR42872:SF6">
    <property type="entry name" value="PROTEIN-GLUTAMATE METHYLESTERASE_PROTEIN-GLUTAMINE GLUTAMINASE"/>
    <property type="match status" value="1"/>
</dbReference>
<keyword evidence="1 5" id="KW-0963">Cytoplasm</keyword>
<comment type="similarity">
    <text evidence="5">Belongs to the CheB family.</text>
</comment>
<dbReference type="SUPFAM" id="SSF52172">
    <property type="entry name" value="CheY-like"/>
    <property type="match status" value="1"/>
</dbReference>
<comment type="domain">
    <text evidence="5">Contains a C-terminal catalytic domain, and an N-terminal region which modulates catalytic activity.</text>
</comment>
<feature type="active site" evidence="5 6">
    <location>
        <position position="314"/>
    </location>
</feature>
<dbReference type="InterPro" id="IPR001789">
    <property type="entry name" value="Sig_transdc_resp-reg_receiver"/>
</dbReference>
<accession>A0A2V2LFG0</accession>
<sequence>MTAPTSDDGAIRVMIVEDSATARIILRKIVDREPGMCVVDTAGDPFEAAEKMRVQMPDVMLLDIEMPRMDGLTFLRRIMAQNPLPVVICSNHTPAGSSASLKALEIGAVEALSKSVLSQQNGDEGQAQVRHAIRAAAQARISRAAKPAPRPRREIMPLDVHGKLSPDVVLAPRAAGSIMLRRGAPIVGLGASTGGTVALAEVLQALPADAPPIAVVQHMPEKFTEAFAKRLDSVCRMHVKEAADGDRLERGQVLVAPGNRHLIVERLGRGYVARLSEGPPVSRHRPSVDVLFRSLSIAAGPNALGVIMTGMGEDGAQCLLEMQQAGATTLAQDEASCVVYGMPRVAVARGGVDRTVPLHGIAEQILKFDAAAIGLAARQGA</sequence>
<comment type="caution">
    <text evidence="10">The sequence shown here is derived from an EMBL/GenBank/DDBJ whole genome shotgun (WGS) entry which is preliminary data.</text>
</comment>
<dbReference type="PROSITE" id="PS50122">
    <property type="entry name" value="CHEB"/>
    <property type="match status" value="1"/>
</dbReference>
<dbReference type="Gene3D" id="3.40.50.2300">
    <property type="match status" value="1"/>
</dbReference>
<dbReference type="InterPro" id="IPR000673">
    <property type="entry name" value="Sig_transdc_resp-reg_Me-estase"/>
</dbReference>
<evidence type="ECO:0000256" key="4">
    <source>
        <dbReference type="ARBA" id="ARBA00048267"/>
    </source>
</evidence>
<evidence type="ECO:0000256" key="2">
    <source>
        <dbReference type="ARBA" id="ARBA00022500"/>
    </source>
</evidence>
<feature type="active site" evidence="5 6">
    <location>
        <position position="218"/>
    </location>
</feature>
<dbReference type="CDD" id="cd16432">
    <property type="entry name" value="CheB_Rec"/>
    <property type="match status" value="1"/>
</dbReference>
<evidence type="ECO:0000256" key="5">
    <source>
        <dbReference type="HAMAP-Rule" id="MF_00099"/>
    </source>
</evidence>
<dbReference type="SUPFAM" id="SSF52738">
    <property type="entry name" value="Methylesterase CheB, C-terminal domain"/>
    <property type="match status" value="1"/>
</dbReference>
<dbReference type="NCBIfam" id="NF001965">
    <property type="entry name" value="PRK00742.1"/>
    <property type="match status" value="1"/>
</dbReference>
<dbReference type="GO" id="GO:0000156">
    <property type="term" value="F:phosphorelay response regulator activity"/>
    <property type="evidence" value="ECO:0007669"/>
    <property type="project" value="InterPro"/>
</dbReference>
<evidence type="ECO:0000256" key="6">
    <source>
        <dbReference type="PROSITE-ProRule" id="PRU00050"/>
    </source>
</evidence>
<comment type="PTM">
    <text evidence="5">Phosphorylated by CheA. Phosphorylation of the N-terminal regulatory domain activates the methylesterase activity.</text>
</comment>
<dbReference type="InterPro" id="IPR008248">
    <property type="entry name" value="CheB-like"/>
</dbReference>
<dbReference type="Gene3D" id="3.40.50.180">
    <property type="entry name" value="Methylesterase CheB, C-terminal domain"/>
    <property type="match status" value="1"/>
</dbReference>
<evidence type="ECO:0000256" key="7">
    <source>
        <dbReference type="PROSITE-ProRule" id="PRU00169"/>
    </source>
</evidence>
<dbReference type="EC" id="3.1.1.61" evidence="5"/>
<protein>
    <recommendedName>
        <fullName evidence="5">Protein-glutamate methylesterase/protein-glutamine glutaminase</fullName>
        <ecNumber evidence="5">3.1.1.61</ecNumber>
        <ecNumber evidence="5">3.5.1.44</ecNumber>
    </recommendedName>
</protein>
<dbReference type="OrthoDB" id="9793421at2"/>